<evidence type="ECO:0000313" key="3">
    <source>
        <dbReference type="EMBL" id="RZT87336.1"/>
    </source>
</evidence>
<organism evidence="3 4">
    <name type="scientific">Pseudonocardia sediminis</name>
    <dbReference type="NCBI Taxonomy" id="1397368"/>
    <lineage>
        <taxon>Bacteria</taxon>
        <taxon>Bacillati</taxon>
        <taxon>Actinomycetota</taxon>
        <taxon>Actinomycetes</taxon>
        <taxon>Pseudonocardiales</taxon>
        <taxon>Pseudonocardiaceae</taxon>
        <taxon>Pseudonocardia</taxon>
    </lineage>
</organism>
<dbReference type="AlphaFoldDB" id="A0A4Q7UZC5"/>
<dbReference type="EMBL" id="SHKL01000001">
    <property type="protein sequence ID" value="RZT87336.1"/>
    <property type="molecule type" value="Genomic_DNA"/>
</dbReference>
<dbReference type="Proteomes" id="UP000291591">
    <property type="component" value="Unassembled WGS sequence"/>
</dbReference>
<proteinExistence type="predicted"/>
<keyword evidence="2" id="KW-0812">Transmembrane</keyword>
<evidence type="ECO:0000313" key="4">
    <source>
        <dbReference type="Proteomes" id="UP000291591"/>
    </source>
</evidence>
<evidence type="ECO:0000256" key="2">
    <source>
        <dbReference type="SAM" id="Phobius"/>
    </source>
</evidence>
<name>A0A4Q7UZC5_PSEST</name>
<evidence type="ECO:0000256" key="1">
    <source>
        <dbReference type="SAM" id="MobiDB-lite"/>
    </source>
</evidence>
<gene>
    <name evidence="3" type="ORF">EV383_4255</name>
</gene>
<reference evidence="3 4" key="1">
    <citation type="submission" date="2019-02" db="EMBL/GenBank/DDBJ databases">
        <title>Sequencing the genomes of 1000 actinobacteria strains.</title>
        <authorList>
            <person name="Klenk H.-P."/>
        </authorList>
    </citation>
    <scope>NUCLEOTIDE SEQUENCE [LARGE SCALE GENOMIC DNA]</scope>
    <source>
        <strain evidence="3 4">DSM 45779</strain>
    </source>
</reference>
<protein>
    <submittedName>
        <fullName evidence="3">Uncharacterized protein</fullName>
    </submittedName>
</protein>
<accession>A0A4Q7UZC5</accession>
<comment type="caution">
    <text evidence="3">The sequence shown here is derived from an EMBL/GenBank/DDBJ whole genome shotgun (WGS) entry which is preliminary data.</text>
</comment>
<sequence>MDPILIGFLLVTVATMGVAVVAWWSGRPWTAAAIAVVALLAATPLTRLLSDPVIVAALVVLTGLAGWAAWPHTRTGATPRARRGGARPGRGGAP</sequence>
<keyword evidence="2" id="KW-1133">Transmembrane helix</keyword>
<keyword evidence="4" id="KW-1185">Reference proteome</keyword>
<keyword evidence="2" id="KW-0472">Membrane</keyword>
<feature type="region of interest" description="Disordered" evidence="1">
    <location>
        <begin position="74"/>
        <end position="94"/>
    </location>
</feature>
<feature type="transmembrane region" description="Helical" evidence="2">
    <location>
        <begin position="29"/>
        <end position="46"/>
    </location>
</feature>
<dbReference type="RefSeq" id="WP_130291506.1">
    <property type="nucleotide sequence ID" value="NZ_SHKL01000001.1"/>
</dbReference>
<feature type="transmembrane region" description="Helical" evidence="2">
    <location>
        <begin position="53"/>
        <end position="70"/>
    </location>
</feature>